<keyword evidence="1" id="KW-1133">Transmembrane helix</keyword>
<reference evidence="2 3" key="1">
    <citation type="submission" date="2017-09" db="EMBL/GenBank/DDBJ databases">
        <title>WGS assembly of Aquilegia coerulea Goldsmith.</title>
        <authorList>
            <person name="Hodges S."/>
            <person name="Kramer E."/>
            <person name="Nordborg M."/>
            <person name="Tomkins J."/>
            <person name="Borevitz J."/>
            <person name="Derieg N."/>
            <person name="Yan J."/>
            <person name="Mihaltcheva S."/>
            <person name="Hayes R.D."/>
            <person name="Rokhsar D."/>
        </authorList>
    </citation>
    <scope>NUCLEOTIDE SEQUENCE [LARGE SCALE GENOMIC DNA]</scope>
    <source>
        <strain evidence="3">cv. Goldsmith</strain>
    </source>
</reference>
<accession>A0A2G5D3G9</accession>
<dbReference type="InParanoid" id="A0A2G5D3G9"/>
<keyword evidence="1" id="KW-0472">Membrane</keyword>
<organism evidence="2 3">
    <name type="scientific">Aquilegia coerulea</name>
    <name type="common">Rocky mountain columbine</name>
    <dbReference type="NCBI Taxonomy" id="218851"/>
    <lineage>
        <taxon>Eukaryota</taxon>
        <taxon>Viridiplantae</taxon>
        <taxon>Streptophyta</taxon>
        <taxon>Embryophyta</taxon>
        <taxon>Tracheophyta</taxon>
        <taxon>Spermatophyta</taxon>
        <taxon>Magnoliopsida</taxon>
        <taxon>Ranunculales</taxon>
        <taxon>Ranunculaceae</taxon>
        <taxon>Thalictroideae</taxon>
        <taxon>Aquilegia</taxon>
    </lineage>
</organism>
<evidence type="ECO:0000256" key="1">
    <source>
        <dbReference type="SAM" id="Phobius"/>
    </source>
</evidence>
<dbReference type="AlphaFoldDB" id="A0A2G5D3G9"/>
<keyword evidence="1" id="KW-0812">Transmembrane</keyword>
<proteinExistence type="predicted"/>
<keyword evidence="3" id="KW-1185">Reference proteome</keyword>
<evidence type="ECO:0000313" key="2">
    <source>
        <dbReference type="EMBL" id="PIA38066.1"/>
    </source>
</evidence>
<dbReference type="Proteomes" id="UP000230069">
    <property type="component" value="Unassembled WGS sequence"/>
</dbReference>
<protein>
    <submittedName>
        <fullName evidence="2">Uncharacterized protein</fullName>
    </submittedName>
</protein>
<dbReference type="EMBL" id="KZ305045">
    <property type="protein sequence ID" value="PIA38066.1"/>
    <property type="molecule type" value="Genomic_DNA"/>
</dbReference>
<gene>
    <name evidence="2" type="ORF">AQUCO_02800004v1</name>
</gene>
<evidence type="ECO:0000313" key="3">
    <source>
        <dbReference type="Proteomes" id="UP000230069"/>
    </source>
</evidence>
<feature type="transmembrane region" description="Helical" evidence="1">
    <location>
        <begin position="12"/>
        <end position="36"/>
    </location>
</feature>
<name>A0A2G5D3G9_AQUCA</name>
<sequence>MSKLSLFYTVNPTQTCLFLLLILLVIFIVVYIICYFRVNNINNLYYYTWVMFEDEPQDPSLDLMLDNRNMVTSRVRFISRFTYYCYYFLGYLVHC</sequence>